<dbReference type="InterPro" id="IPR001005">
    <property type="entry name" value="SANT/Myb"/>
</dbReference>
<dbReference type="GO" id="GO:0005634">
    <property type="term" value="C:nucleus"/>
    <property type="evidence" value="ECO:0007669"/>
    <property type="project" value="UniProtKB-SubCell"/>
</dbReference>
<keyword evidence="3" id="KW-0238">DNA-binding</keyword>
<dbReference type="InterPro" id="IPR006447">
    <property type="entry name" value="Myb_dom_plants"/>
</dbReference>
<dbReference type="InterPro" id="IPR009057">
    <property type="entry name" value="Homeodomain-like_sf"/>
</dbReference>
<dbReference type="PROSITE" id="PS50090">
    <property type="entry name" value="MYB_LIKE"/>
    <property type="match status" value="1"/>
</dbReference>
<dbReference type="NCBIfam" id="TIGR01557">
    <property type="entry name" value="myb_SHAQKYF"/>
    <property type="match status" value="1"/>
</dbReference>
<feature type="region of interest" description="Disordered" evidence="6">
    <location>
        <begin position="189"/>
        <end position="215"/>
    </location>
</feature>
<evidence type="ECO:0000313" key="10">
    <source>
        <dbReference type="EMBL" id="KAK4394917.1"/>
    </source>
</evidence>
<feature type="compositionally biased region" description="Basic residues" evidence="6">
    <location>
        <begin position="282"/>
        <end position="292"/>
    </location>
</feature>
<comment type="caution">
    <text evidence="10">The sequence shown here is derived from an EMBL/GenBank/DDBJ whole genome shotgun (WGS) entry which is preliminary data.</text>
</comment>
<name>A0AAE1WKJ8_9LAMI</name>
<reference evidence="10" key="2">
    <citation type="journal article" date="2024" name="Plant">
        <title>Genomic evolution and insights into agronomic trait innovations of Sesamum species.</title>
        <authorList>
            <person name="Miao H."/>
            <person name="Wang L."/>
            <person name="Qu L."/>
            <person name="Liu H."/>
            <person name="Sun Y."/>
            <person name="Le M."/>
            <person name="Wang Q."/>
            <person name="Wei S."/>
            <person name="Zheng Y."/>
            <person name="Lin W."/>
            <person name="Duan Y."/>
            <person name="Cao H."/>
            <person name="Xiong S."/>
            <person name="Wang X."/>
            <person name="Wei L."/>
            <person name="Li C."/>
            <person name="Ma Q."/>
            <person name="Ju M."/>
            <person name="Zhao R."/>
            <person name="Li G."/>
            <person name="Mu C."/>
            <person name="Tian Q."/>
            <person name="Mei H."/>
            <person name="Zhang T."/>
            <person name="Gao T."/>
            <person name="Zhang H."/>
        </authorList>
    </citation>
    <scope>NUCLEOTIDE SEQUENCE</scope>
    <source>
        <strain evidence="10">K16</strain>
    </source>
</reference>
<evidence type="ECO:0000256" key="2">
    <source>
        <dbReference type="ARBA" id="ARBA00023015"/>
    </source>
</evidence>
<evidence type="ECO:0000256" key="1">
    <source>
        <dbReference type="ARBA" id="ARBA00004123"/>
    </source>
</evidence>
<proteinExistence type="predicted"/>
<dbReference type="AlphaFoldDB" id="A0AAE1WKJ8"/>
<dbReference type="Proteomes" id="UP001289374">
    <property type="component" value="Unassembled WGS sequence"/>
</dbReference>
<keyword evidence="2" id="KW-0805">Transcription regulation</keyword>
<organism evidence="10 11">
    <name type="scientific">Sesamum angolense</name>
    <dbReference type="NCBI Taxonomy" id="2727404"/>
    <lineage>
        <taxon>Eukaryota</taxon>
        <taxon>Viridiplantae</taxon>
        <taxon>Streptophyta</taxon>
        <taxon>Embryophyta</taxon>
        <taxon>Tracheophyta</taxon>
        <taxon>Spermatophyta</taxon>
        <taxon>Magnoliopsida</taxon>
        <taxon>eudicotyledons</taxon>
        <taxon>Gunneridae</taxon>
        <taxon>Pentapetalae</taxon>
        <taxon>asterids</taxon>
        <taxon>lamiids</taxon>
        <taxon>Lamiales</taxon>
        <taxon>Pedaliaceae</taxon>
        <taxon>Sesamum</taxon>
    </lineage>
</organism>
<dbReference type="InterPro" id="IPR017930">
    <property type="entry name" value="Myb_dom"/>
</dbReference>
<reference evidence="10" key="1">
    <citation type="submission" date="2020-06" db="EMBL/GenBank/DDBJ databases">
        <authorList>
            <person name="Li T."/>
            <person name="Hu X."/>
            <person name="Zhang T."/>
            <person name="Song X."/>
            <person name="Zhang H."/>
            <person name="Dai N."/>
            <person name="Sheng W."/>
            <person name="Hou X."/>
            <person name="Wei L."/>
        </authorList>
    </citation>
    <scope>NUCLEOTIDE SEQUENCE</scope>
    <source>
        <strain evidence="10">K16</strain>
        <tissue evidence="10">Leaf</tissue>
    </source>
</reference>
<keyword evidence="11" id="KW-1185">Reference proteome</keyword>
<dbReference type="SMART" id="SM00717">
    <property type="entry name" value="SANT"/>
    <property type="match status" value="1"/>
</dbReference>
<evidence type="ECO:0000259" key="8">
    <source>
        <dbReference type="PROSITE" id="PS51293"/>
    </source>
</evidence>
<protein>
    <submittedName>
        <fullName evidence="10">Protein REVEILLE 1</fullName>
    </submittedName>
</protein>
<dbReference type="PANTHER" id="PTHR12802:SF175">
    <property type="entry name" value="PROTEIN REVEILLE 2"/>
    <property type="match status" value="1"/>
</dbReference>
<sequence length="627" mass="68586">MKRFVWKYGGAVGRIGSFRVSGVDFAKGSLVQRTDSREHGEKISVATSSCTVTLPGRAAQSFLSVTCAICHVRCHYMEINITSRFIYVGSWESLACGEKVASLGRLELLKAEPVGPLPWNESELYFWLALKHPCEGKSIVRCLWEGEGEVGPAVGLVSCESGAILGAMVAEAKDDQTAGASRDAFGAISPQRESVATQSKALSSNGNGYAPKRERWTEEEHKRFVEALKLYGRAWRQIEEHVATKTAIQIRSHAQKFFAKVTRDPCVDAEGSLSPIEIPPPRPKKKPLHPYPRKTVDPANTEGMVSNQVGGTTEPADERENYSPTSVFSAIGSDNLESTVAEMHKSRLSPASCATDTLSANDNEYVTSNISSKEEDGFHLSMKISLASVPDNKTTMKFELFPQETESSMDSPNAGEPYASIKLFGKTVVVRDTPKQPLDVVENSESLLPGVVDDKSENNNDKLAEGLRPNTTGKHLLPHGELNHFALVYLYHGPVFPYSSSCNNTVIENFEGLKDEELQREGSLVGSNSGSTGEINNDNRNSDVVDSKQLSNSGKKECGKGFVPYKRCLAERDDKSSISFLQEREVKEPVFAHSTLESSLTFSYEMVSGMATAVPSIDNFLDLQFDG</sequence>
<dbReference type="SUPFAM" id="SSF46689">
    <property type="entry name" value="Homeodomain-like"/>
    <property type="match status" value="1"/>
</dbReference>
<dbReference type="PROSITE" id="PS51294">
    <property type="entry name" value="HTH_MYB"/>
    <property type="match status" value="1"/>
</dbReference>
<evidence type="ECO:0000259" key="7">
    <source>
        <dbReference type="PROSITE" id="PS50090"/>
    </source>
</evidence>
<feature type="domain" description="HTH myb-type" evidence="9">
    <location>
        <begin position="212"/>
        <end position="262"/>
    </location>
</feature>
<evidence type="ECO:0000259" key="9">
    <source>
        <dbReference type="PROSITE" id="PS51294"/>
    </source>
</evidence>
<evidence type="ECO:0000256" key="6">
    <source>
        <dbReference type="SAM" id="MobiDB-lite"/>
    </source>
</evidence>
<dbReference type="CDD" id="cd00167">
    <property type="entry name" value="SANT"/>
    <property type="match status" value="1"/>
</dbReference>
<dbReference type="PANTHER" id="PTHR12802">
    <property type="entry name" value="SWI/SNF COMPLEX-RELATED"/>
    <property type="match status" value="1"/>
</dbReference>
<evidence type="ECO:0000313" key="11">
    <source>
        <dbReference type="Proteomes" id="UP001289374"/>
    </source>
</evidence>
<dbReference type="Pfam" id="PF00249">
    <property type="entry name" value="Myb_DNA-binding"/>
    <property type="match status" value="1"/>
</dbReference>
<keyword evidence="5" id="KW-0539">Nucleus</keyword>
<feature type="region of interest" description="Disordered" evidence="6">
    <location>
        <begin position="272"/>
        <end position="321"/>
    </location>
</feature>
<evidence type="ECO:0000256" key="4">
    <source>
        <dbReference type="ARBA" id="ARBA00023163"/>
    </source>
</evidence>
<dbReference type="GO" id="GO:0010468">
    <property type="term" value="P:regulation of gene expression"/>
    <property type="evidence" value="ECO:0007669"/>
    <property type="project" value="UniProtKB-ARBA"/>
</dbReference>
<feature type="region of interest" description="Disordered" evidence="6">
    <location>
        <begin position="519"/>
        <end position="552"/>
    </location>
</feature>
<keyword evidence="4" id="KW-0804">Transcription</keyword>
<dbReference type="PROSITE" id="PS51293">
    <property type="entry name" value="SANT"/>
    <property type="match status" value="1"/>
</dbReference>
<feature type="domain" description="SANT" evidence="8">
    <location>
        <begin position="211"/>
        <end position="262"/>
    </location>
</feature>
<gene>
    <name evidence="10" type="ORF">Sango_1646000</name>
</gene>
<feature type="compositionally biased region" description="Polar residues" evidence="6">
    <location>
        <begin position="525"/>
        <end position="535"/>
    </location>
</feature>
<dbReference type="EMBL" id="JACGWL010000009">
    <property type="protein sequence ID" value="KAK4394917.1"/>
    <property type="molecule type" value="Genomic_DNA"/>
</dbReference>
<accession>A0AAE1WKJ8</accession>
<feature type="domain" description="Myb-like" evidence="7">
    <location>
        <begin position="212"/>
        <end position="258"/>
    </location>
</feature>
<evidence type="ECO:0000256" key="3">
    <source>
        <dbReference type="ARBA" id="ARBA00023125"/>
    </source>
</evidence>
<dbReference type="FunFam" id="1.10.10.60:FF:000023">
    <property type="entry name" value="protein REVEILLE 6 isoform X1"/>
    <property type="match status" value="1"/>
</dbReference>
<dbReference type="GO" id="GO:0003677">
    <property type="term" value="F:DNA binding"/>
    <property type="evidence" value="ECO:0007669"/>
    <property type="project" value="UniProtKB-KW"/>
</dbReference>
<feature type="compositionally biased region" description="Polar residues" evidence="6">
    <location>
        <begin position="191"/>
        <end position="207"/>
    </location>
</feature>
<dbReference type="Gene3D" id="1.10.10.60">
    <property type="entry name" value="Homeodomain-like"/>
    <property type="match status" value="1"/>
</dbReference>
<comment type="subcellular location">
    <subcellularLocation>
        <location evidence="1">Nucleus</location>
    </subcellularLocation>
</comment>
<dbReference type="InterPro" id="IPR017884">
    <property type="entry name" value="SANT_dom"/>
</dbReference>
<evidence type="ECO:0000256" key="5">
    <source>
        <dbReference type="ARBA" id="ARBA00023242"/>
    </source>
</evidence>